<evidence type="ECO:0000259" key="2">
    <source>
        <dbReference type="PROSITE" id="PS51762"/>
    </source>
</evidence>
<dbReference type="OrthoDB" id="192832at2759"/>
<dbReference type="CDD" id="cd02181">
    <property type="entry name" value="GH16_fungal_Lam16A_glucanase"/>
    <property type="match status" value="1"/>
</dbReference>
<evidence type="ECO:0000313" key="4">
    <source>
        <dbReference type="Proteomes" id="UP000053477"/>
    </source>
</evidence>
<keyword evidence="4" id="KW-1185">Reference proteome</keyword>
<feature type="chain" id="PRO_5005201731" evidence="1">
    <location>
        <begin position="28"/>
        <end position="346"/>
    </location>
</feature>
<gene>
    <name evidence="3" type="ORF">SCHPADRAFT_561519</name>
</gene>
<name>A0A0H2RCL2_9AGAM</name>
<dbReference type="GO" id="GO:0009251">
    <property type="term" value="P:glucan catabolic process"/>
    <property type="evidence" value="ECO:0007669"/>
    <property type="project" value="TreeGrafter"/>
</dbReference>
<organism evidence="3 4">
    <name type="scientific">Schizopora paradoxa</name>
    <dbReference type="NCBI Taxonomy" id="27342"/>
    <lineage>
        <taxon>Eukaryota</taxon>
        <taxon>Fungi</taxon>
        <taxon>Dikarya</taxon>
        <taxon>Basidiomycota</taxon>
        <taxon>Agaricomycotina</taxon>
        <taxon>Agaricomycetes</taxon>
        <taxon>Hymenochaetales</taxon>
        <taxon>Schizoporaceae</taxon>
        <taxon>Schizopora</taxon>
    </lineage>
</organism>
<evidence type="ECO:0000256" key="1">
    <source>
        <dbReference type="SAM" id="SignalP"/>
    </source>
</evidence>
<reference evidence="3 4" key="1">
    <citation type="submission" date="2015-04" db="EMBL/GenBank/DDBJ databases">
        <title>Complete genome sequence of Schizopora paradoxa KUC8140, a cosmopolitan wood degrader in East Asia.</title>
        <authorList>
            <consortium name="DOE Joint Genome Institute"/>
            <person name="Min B."/>
            <person name="Park H."/>
            <person name="Jang Y."/>
            <person name="Kim J.-J."/>
            <person name="Kim K.H."/>
            <person name="Pangilinan J."/>
            <person name="Lipzen A."/>
            <person name="Riley R."/>
            <person name="Grigoriev I.V."/>
            <person name="Spatafora J.W."/>
            <person name="Choi I.-G."/>
        </authorList>
    </citation>
    <scope>NUCLEOTIDE SEQUENCE [LARGE SCALE GENOMIC DNA]</scope>
    <source>
        <strain evidence="3 4">KUC8140</strain>
    </source>
</reference>
<dbReference type="EMBL" id="KQ086052">
    <property type="protein sequence ID" value="KLO09570.1"/>
    <property type="molecule type" value="Genomic_DNA"/>
</dbReference>
<dbReference type="SUPFAM" id="SSF49899">
    <property type="entry name" value="Concanavalin A-like lectins/glucanases"/>
    <property type="match status" value="1"/>
</dbReference>
<keyword evidence="3" id="KW-0378">Hydrolase</keyword>
<dbReference type="Pfam" id="PF26113">
    <property type="entry name" value="GH16_XgeA"/>
    <property type="match status" value="1"/>
</dbReference>
<dbReference type="InParanoid" id="A0A0H2RCL2"/>
<dbReference type="GO" id="GO:0004553">
    <property type="term" value="F:hydrolase activity, hydrolyzing O-glycosyl compounds"/>
    <property type="evidence" value="ECO:0007669"/>
    <property type="project" value="InterPro"/>
</dbReference>
<dbReference type="InterPro" id="IPR013320">
    <property type="entry name" value="ConA-like_dom_sf"/>
</dbReference>
<proteinExistence type="predicted"/>
<evidence type="ECO:0000313" key="3">
    <source>
        <dbReference type="EMBL" id="KLO09570.1"/>
    </source>
</evidence>
<protein>
    <submittedName>
        <fullName evidence="3">Glycoside hydrolase family 16 protein</fullName>
    </submittedName>
</protein>
<accession>A0A0H2RCL2</accession>
<feature type="domain" description="GH16" evidence="2">
    <location>
        <begin position="33"/>
        <end position="317"/>
    </location>
</feature>
<dbReference type="PROSITE" id="PS51762">
    <property type="entry name" value="GH16_2"/>
    <property type="match status" value="1"/>
</dbReference>
<dbReference type="PANTHER" id="PTHR10963:SF24">
    <property type="entry name" value="GLYCOSIDASE C21B10.07-RELATED"/>
    <property type="match status" value="1"/>
</dbReference>
<dbReference type="STRING" id="27342.A0A0H2RCL2"/>
<sequence length="346" mass="37262">MSVPRNLTLLVLCLCTLPLAALAGSRAQSPKFVSRSRVPRNNGGKTFTLTDKFNGQTFFDNFDFFNQTDPTHGSVNYLSKGDAQAAGLAYVQDDGTVIMKVDNTTQLSPGQFRNSIQSKNTYSSGLFIADIYSMPHGCSVWPAFWAVGGNWPEGGEIDIIENVHDATFNQMTLHTSAGCSLDNSTAAPSNMSGNYKRTEAFTSTILSTACQSSPTYNDGCAFQSTDTASYGHAFNMIAGGVYATLLSSEGVSIWNFPRTNIPSDILASQPNPSTWGTPAAFWNAQTCDTSEHFTNLQLVFDITLCGDWAGATYTSAGCPGTCAEAVADPTKFDYAHWAVNYVAVYQ</sequence>
<keyword evidence="1" id="KW-0732">Signal</keyword>
<dbReference type="AlphaFoldDB" id="A0A0H2RCL2"/>
<feature type="signal peptide" evidence="1">
    <location>
        <begin position="1"/>
        <end position="27"/>
    </location>
</feature>
<dbReference type="InterPro" id="IPR050546">
    <property type="entry name" value="Glycosyl_Hydrlase_16"/>
</dbReference>
<dbReference type="Proteomes" id="UP000053477">
    <property type="component" value="Unassembled WGS sequence"/>
</dbReference>
<dbReference type="Gene3D" id="2.60.120.200">
    <property type="match status" value="1"/>
</dbReference>
<dbReference type="PANTHER" id="PTHR10963">
    <property type="entry name" value="GLYCOSYL HYDROLASE-RELATED"/>
    <property type="match status" value="1"/>
</dbReference>
<dbReference type="InterPro" id="IPR000757">
    <property type="entry name" value="Beta-glucanase-like"/>
</dbReference>